<reference evidence="2" key="1">
    <citation type="submission" date="2016-11" db="EMBL/GenBank/DDBJ databases">
        <authorList>
            <person name="Varghese N."/>
            <person name="Submissions S."/>
        </authorList>
    </citation>
    <scope>NUCLEOTIDE SEQUENCE [LARGE SCALE GENOMIC DNA]</scope>
    <source>
        <strain evidence="2">DSM 19978</strain>
    </source>
</reference>
<keyword evidence="2" id="KW-1185">Reference proteome</keyword>
<evidence type="ECO:0000313" key="1">
    <source>
        <dbReference type="EMBL" id="SHG57653.1"/>
    </source>
</evidence>
<evidence type="ECO:0000313" key="2">
    <source>
        <dbReference type="Proteomes" id="UP000184516"/>
    </source>
</evidence>
<organism evidence="1 2">
    <name type="scientific">Flavobacterium fluvii</name>
    <dbReference type="NCBI Taxonomy" id="468056"/>
    <lineage>
        <taxon>Bacteria</taxon>
        <taxon>Pseudomonadati</taxon>
        <taxon>Bacteroidota</taxon>
        <taxon>Flavobacteriia</taxon>
        <taxon>Flavobacteriales</taxon>
        <taxon>Flavobacteriaceae</taxon>
        <taxon>Flavobacterium</taxon>
    </lineage>
</organism>
<dbReference type="AlphaFoldDB" id="A0A1M5KZR4"/>
<protein>
    <submittedName>
        <fullName evidence="1">Uncharacterized protein</fullName>
    </submittedName>
</protein>
<dbReference type="STRING" id="468056.SAMN05443549_1052"/>
<gene>
    <name evidence="1" type="ORF">SAMN05443549_1052</name>
</gene>
<dbReference type="Proteomes" id="UP000184516">
    <property type="component" value="Unassembled WGS sequence"/>
</dbReference>
<name>A0A1M5KZR4_9FLAO</name>
<dbReference type="RefSeq" id="WP_073370785.1">
    <property type="nucleotide sequence ID" value="NZ_FQWB01000005.1"/>
</dbReference>
<sequence>MGIFILYQTDKWKSKASRICFGIFDSRIKAMESAKWNDLYSYNCEVVIIELTINEFEEI</sequence>
<accession>A0A1M5KZR4</accession>
<dbReference type="EMBL" id="FQWB01000005">
    <property type="protein sequence ID" value="SHG57653.1"/>
    <property type="molecule type" value="Genomic_DNA"/>
</dbReference>
<proteinExistence type="predicted"/>
<dbReference type="OrthoDB" id="1016302at2"/>